<dbReference type="InterPro" id="IPR018933">
    <property type="entry name" value="Netrin_module_non-TIMP"/>
</dbReference>
<feature type="signal peptide" evidence="9">
    <location>
        <begin position="1"/>
        <end position="22"/>
    </location>
</feature>
<reference evidence="13" key="1">
    <citation type="submission" date="2025-08" db="UniProtKB">
        <authorList>
            <consortium name="Ensembl"/>
        </authorList>
    </citation>
    <scope>IDENTIFICATION</scope>
</reference>
<name>A0A8C0IR30_CHEAB</name>
<keyword evidence="4" id="KW-0677">Repeat</keyword>
<sequence length="490" mass="54691">MPGLWQGLGVLLSLQLALLGLASDPCYDAARRPRYCLPEPTDLAAGRLVQASATCWQSGPVANASLMLALGGRFELLYVALRFCSPRPHSLALYKSTDHGQSWTPFQFFSARCPQAYGLPSASVVSKASEHEAICTSAQTDPTPLVGGLVAFMPLAGRPLARAFEYSPVLQDWVTATDLRVALDRRHRGLGLRGREASYGVSELQCQCRHNTAGPECETCRAFYCDRPWQRATPSDAHECVACECNRHSHRCRFNMELYKLSGRKSGGVCLNCRHHTAGRHCHYCQPGFKRDLARPMTSHRACKACQCHPIGAVSTMCNQTTGQCQCKMGVTGLTCNRCAQGFQQSRTAHIPCIRTECQSHCSPSHGRVHMNLRKYCKKDYVLHAQLLAMVESGEWWQFTTSVLAVYRQRQVPIRRGEQPLWVPRQDLACGCLHLQVGKAYLVIGNDAESPDPARLVLDRNSLALPWRDVWAHKLRRFQQQNRRGNCRSP</sequence>
<dbReference type="GO" id="GO:0008045">
    <property type="term" value="P:motor neuron axon guidance"/>
    <property type="evidence" value="ECO:0007669"/>
    <property type="project" value="TreeGrafter"/>
</dbReference>
<dbReference type="InterPro" id="IPR008993">
    <property type="entry name" value="TIMP-like_OB-fold"/>
</dbReference>
<keyword evidence="3 9" id="KW-0732">Signal</keyword>
<evidence type="ECO:0000259" key="12">
    <source>
        <dbReference type="PROSITE" id="PS51117"/>
    </source>
</evidence>
<dbReference type="FunFam" id="2.40.50.120:FF:000001">
    <property type="entry name" value="Netrin 1"/>
    <property type="match status" value="1"/>
</dbReference>
<evidence type="ECO:0000256" key="7">
    <source>
        <dbReference type="ARBA" id="ARBA00023292"/>
    </source>
</evidence>
<dbReference type="PROSITE" id="PS50189">
    <property type="entry name" value="NTR"/>
    <property type="match status" value="1"/>
</dbReference>
<feature type="disulfide bond" evidence="8">
    <location>
        <begin position="308"/>
        <end position="325"/>
    </location>
</feature>
<feature type="disulfide bond" evidence="8">
    <location>
        <begin position="339"/>
        <end position="353"/>
    </location>
</feature>
<gene>
    <name evidence="13" type="primary">NTN5</name>
</gene>
<evidence type="ECO:0000256" key="2">
    <source>
        <dbReference type="ARBA" id="ARBA00022525"/>
    </source>
</evidence>
<accession>A0A8C0IR30</accession>
<dbReference type="OMA" id="CKAFYWD"/>
<dbReference type="InterPro" id="IPR056863">
    <property type="entry name" value="LMN_ATRN_NET-like_EGF"/>
</dbReference>
<dbReference type="Proteomes" id="UP000694404">
    <property type="component" value="Unplaced"/>
</dbReference>
<dbReference type="PANTHER" id="PTHR10574:SF443">
    <property type="entry name" value="NETRIN 5"/>
    <property type="match status" value="1"/>
</dbReference>
<feature type="domain" description="Laminin EGF-like" evidence="10">
    <location>
        <begin position="306"/>
        <end position="355"/>
    </location>
</feature>
<dbReference type="GO" id="GO:0005576">
    <property type="term" value="C:extracellular region"/>
    <property type="evidence" value="ECO:0007669"/>
    <property type="project" value="UniProtKB-SubCell"/>
</dbReference>
<reference evidence="13" key="2">
    <citation type="submission" date="2025-09" db="UniProtKB">
        <authorList>
            <consortium name="Ensembl"/>
        </authorList>
    </citation>
    <scope>IDENTIFICATION</scope>
</reference>
<dbReference type="SUPFAM" id="SSF57196">
    <property type="entry name" value="EGF/Laminin"/>
    <property type="match status" value="3"/>
</dbReference>
<evidence type="ECO:0000256" key="8">
    <source>
        <dbReference type="PROSITE-ProRule" id="PRU00460"/>
    </source>
</evidence>
<dbReference type="AlphaFoldDB" id="A0A8C0IR30"/>
<feature type="disulfide bond" evidence="8">
    <location>
        <begin position="327"/>
        <end position="336"/>
    </location>
</feature>
<dbReference type="InterPro" id="IPR002049">
    <property type="entry name" value="LE_dom"/>
</dbReference>
<evidence type="ECO:0000313" key="14">
    <source>
        <dbReference type="Proteomes" id="UP000694404"/>
    </source>
</evidence>
<organism evidence="13 14">
    <name type="scientific">Chelonoidis abingdonii</name>
    <name type="common">Abingdon island giant tortoise</name>
    <name type="synonym">Testudo abingdonii</name>
    <dbReference type="NCBI Taxonomy" id="106734"/>
    <lineage>
        <taxon>Eukaryota</taxon>
        <taxon>Metazoa</taxon>
        <taxon>Chordata</taxon>
        <taxon>Craniata</taxon>
        <taxon>Vertebrata</taxon>
        <taxon>Euteleostomi</taxon>
        <taxon>Archelosauria</taxon>
        <taxon>Testudinata</taxon>
        <taxon>Testudines</taxon>
        <taxon>Cryptodira</taxon>
        <taxon>Durocryptodira</taxon>
        <taxon>Testudinoidea</taxon>
        <taxon>Testudinidae</taxon>
        <taxon>Chelonoidis</taxon>
    </lineage>
</organism>
<dbReference type="Pfam" id="PF24973">
    <property type="entry name" value="EGF_LMN_ATRN"/>
    <property type="match status" value="1"/>
</dbReference>
<dbReference type="Pfam" id="PF01759">
    <property type="entry name" value="NTR"/>
    <property type="match status" value="1"/>
</dbReference>
<evidence type="ECO:0000256" key="4">
    <source>
        <dbReference type="ARBA" id="ARBA00022737"/>
    </source>
</evidence>
<keyword evidence="7 8" id="KW-0424">Laminin EGF-like domain</keyword>
<evidence type="ECO:0000256" key="3">
    <source>
        <dbReference type="ARBA" id="ARBA00022729"/>
    </source>
</evidence>
<keyword evidence="6" id="KW-0325">Glycoprotein</keyword>
<evidence type="ECO:0000256" key="1">
    <source>
        <dbReference type="ARBA" id="ARBA00004613"/>
    </source>
</evidence>
<dbReference type="Ensembl" id="ENSCABT00000015954.1">
    <property type="protein sequence ID" value="ENSCABP00000014561.1"/>
    <property type="gene ID" value="ENSCABG00000010862.1"/>
</dbReference>
<dbReference type="SMART" id="SM00643">
    <property type="entry name" value="C345C"/>
    <property type="match status" value="1"/>
</dbReference>
<feature type="domain" description="Laminin N-terminal" evidence="12">
    <location>
        <begin position="1"/>
        <end position="209"/>
    </location>
</feature>
<dbReference type="FunFam" id="2.10.25.10:FF:000048">
    <property type="entry name" value="Netrin 3"/>
    <property type="match status" value="1"/>
</dbReference>
<dbReference type="Gene3D" id="2.10.25.10">
    <property type="entry name" value="Laminin"/>
    <property type="match status" value="2"/>
</dbReference>
<dbReference type="InterPro" id="IPR008211">
    <property type="entry name" value="Laminin_N"/>
</dbReference>
<protein>
    <submittedName>
        <fullName evidence="13">Netrin 5</fullName>
    </submittedName>
</protein>
<dbReference type="PROSITE" id="PS50027">
    <property type="entry name" value="EGF_LAM_2"/>
    <property type="match status" value="1"/>
</dbReference>
<keyword evidence="2" id="KW-0964">Secreted</keyword>
<keyword evidence="14" id="KW-1185">Reference proteome</keyword>
<evidence type="ECO:0000256" key="9">
    <source>
        <dbReference type="SAM" id="SignalP"/>
    </source>
</evidence>
<evidence type="ECO:0000256" key="6">
    <source>
        <dbReference type="ARBA" id="ARBA00023180"/>
    </source>
</evidence>
<evidence type="ECO:0000259" key="10">
    <source>
        <dbReference type="PROSITE" id="PS50027"/>
    </source>
</evidence>
<dbReference type="CDD" id="cd03579">
    <property type="entry name" value="NTR_netrin-1_like"/>
    <property type="match status" value="1"/>
</dbReference>
<dbReference type="PROSITE" id="PS01248">
    <property type="entry name" value="EGF_LAM_1"/>
    <property type="match status" value="1"/>
</dbReference>
<dbReference type="SMART" id="SM00136">
    <property type="entry name" value="LamNT"/>
    <property type="match status" value="1"/>
</dbReference>
<dbReference type="InterPro" id="IPR050440">
    <property type="entry name" value="Laminin/Netrin_ECM"/>
</dbReference>
<dbReference type="SMART" id="SM00180">
    <property type="entry name" value="EGF_Lam"/>
    <property type="match status" value="3"/>
</dbReference>
<dbReference type="Gene3D" id="2.60.120.260">
    <property type="entry name" value="Galactose-binding domain-like"/>
    <property type="match status" value="1"/>
</dbReference>
<dbReference type="Gene3D" id="2.40.50.120">
    <property type="match status" value="1"/>
</dbReference>
<feature type="domain" description="NTR" evidence="11">
    <location>
        <begin position="358"/>
        <end position="487"/>
    </location>
</feature>
<dbReference type="Pfam" id="PF00053">
    <property type="entry name" value="EGF_laminin"/>
    <property type="match status" value="2"/>
</dbReference>
<feature type="chain" id="PRO_5034623810" evidence="9">
    <location>
        <begin position="23"/>
        <end position="490"/>
    </location>
</feature>
<evidence type="ECO:0000313" key="13">
    <source>
        <dbReference type="Ensembl" id="ENSCABP00000014561.1"/>
    </source>
</evidence>
<dbReference type="PROSITE" id="PS51117">
    <property type="entry name" value="LAMININ_NTER"/>
    <property type="match status" value="1"/>
</dbReference>
<dbReference type="InterPro" id="IPR001134">
    <property type="entry name" value="Netrin_domain"/>
</dbReference>
<dbReference type="FunFam" id="2.10.25.10:FF:000081">
    <property type="entry name" value="Netrin 1"/>
    <property type="match status" value="1"/>
</dbReference>
<dbReference type="GO" id="GO:0005604">
    <property type="term" value="C:basement membrane"/>
    <property type="evidence" value="ECO:0007669"/>
    <property type="project" value="TreeGrafter"/>
</dbReference>
<dbReference type="CDD" id="cd00055">
    <property type="entry name" value="EGF_Lam"/>
    <property type="match status" value="3"/>
</dbReference>
<comment type="subcellular location">
    <subcellularLocation>
        <location evidence="1">Secreted</location>
    </subcellularLocation>
</comment>
<dbReference type="GO" id="GO:0009888">
    <property type="term" value="P:tissue development"/>
    <property type="evidence" value="ECO:0007669"/>
    <property type="project" value="TreeGrafter"/>
</dbReference>
<proteinExistence type="predicted"/>
<dbReference type="Pfam" id="PF00055">
    <property type="entry name" value="Laminin_N"/>
    <property type="match status" value="1"/>
</dbReference>
<keyword evidence="5 8" id="KW-1015">Disulfide bond</keyword>
<dbReference type="GO" id="GO:0009887">
    <property type="term" value="P:animal organ morphogenesis"/>
    <property type="evidence" value="ECO:0007669"/>
    <property type="project" value="TreeGrafter"/>
</dbReference>
<dbReference type="GeneTree" id="ENSGT00940000161874"/>
<dbReference type="GO" id="GO:0016358">
    <property type="term" value="P:dendrite development"/>
    <property type="evidence" value="ECO:0007669"/>
    <property type="project" value="TreeGrafter"/>
</dbReference>
<dbReference type="SUPFAM" id="SSF50242">
    <property type="entry name" value="TIMP-like"/>
    <property type="match status" value="1"/>
</dbReference>
<evidence type="ECO:0000259" key="11">
    <source>
        <dbReference type="PROSITE" id="PS50189"/>
    </source>
</evidence>
<dbReference type="PANTHER" id="PTHR10574">
    <property type="entry name" value="NETRIN/LAMININ-RELATED"/>
    <property type="match status" value="1"/>
</dbReference>
<feature type="disulfide bond" evidence="8">
    <location>
        <begin position="306"/>
        <end position="318"/>
    </location>
</feature>
<evidence type="ECO:0000256" key="5">
    <source>
        <dbReference type="ARBA" id="ARBA00023157"/>
    </source>
</evidence>